<evidence type="ECO:0000313" key="3">
    <source>
        <dbReference type="Proteomes" id="UP001595868"/>
    </source>
</evidence>
<gene>
    <name evidence="2" type="ORF">ACFOX0_21705</name>
</gene>
<name>A0ABV8KR23_9ACTN</name>
<evidence type="ECO:0000313" key="2">
    <source>
        <dbReference type="EMBL" id="MFC4108537.1"/>
    </source>
</evidence>
<evidence type="ECO:0000256" key="1">
    <source>
        <dbReference type="SAM" id="MobiDB-lite"/>
    </source>
</evidence>
<dbReference type="Proteomes" id="UP001595868">
    <property type="component" value="Unassembled WGS sequence"/>
</dbReference>
<accession>A0ABV8KR23</accession>
<comment type="caution">
    <text evidence="2">The sequence shown here is derived from an EMBL/GenBank/DDBJ whole genome shotgun (WGS) entry which is preliminary data.</text>
</comment>
<sequence>MAEPAASVLNAGGRDRVVAVDRVAGLLSGTTGPVQGTGTATDDPVGSAIDLLLPPVLGPVGVVGGVAGLIEGAGGLVSGAVDDVTDDVTDVVDDVVLIGPATLDGTLPGGRLPPPAPPPLPEFPVHVVPVPPSVAVVSLVPAGSDAPPSGLAPAGPAAIPGTAGETAASVAGAGPDGVLSGGGHPAAPGHLPDPTDHETTGQRAAANAAGQAPPAALAPHSGSVDHPAGRTLARSAEPTRSGRAQGVLSRPG</sequence>
<organism evidence="2 3">
    <name type="scientific">Micromonospora zhanjiangensis</name>
    <dbReference type="NCBI Taxonomy" id="1522057"/>
    <lineage>
        <taxon>Bacteria</taxon>
        <taxon>Bacillati</taxon>
        <taxon>Actinomycetota</taxon>
        <taxon>Actinomycetes</taxon>
        <taxon>Micromonosporales</taxon>
        <taxon>Micromonosporaceae</taxon>
        <taxon>Micromonospora</taxon>
    </lineage>
</organism>
<feature type="region of interest" description="Disordered" evidence="1">
    <location>
        <begin position="145"/>
        <end position="252"/>
    </location>
</feature>
<reference evidence="3" key="1">
    <citation type="journal article" date="2019" name="Int. J. Syst. Evol. Microbiol.">
        <title>The Global Catalogue of Microorganisms (GCM) 10K type strain sequencing project: providing services to taxonomists for standard genome sequencing and annotation.</title>
        <authorList>
            <consortium name="The Broad Institute Genomics Platform"/>
            <consortium name="The Broad Institute Genome Sequencing Center for Infectious Disease"/>
            <person name="Wu L."/>
            <person name="Ma J."/>
        </authorList>
    </citation>
    <scope>NUCLEOTIDE SEQUENCE [LARGE SCALE GENOMIC DNA]</scope>
    <source>
        <strain evidence="3">2902at01</strain>
    </source>
</reference>
<keyword evidence="3" id="KW-1185">Reference proteome</keyword>
<dbReference type="EMBL" id="JBHSBN010000016">
    <property type="protein sequence ID" value="MFC4108537.1"/>
    <property type="molecule type" value="Genomic_DNA"/>
</dbReference>
<dbReference type="RefSeq" id="WP_377548938.1">
    <property type="nucleotide sequence ID" value="NZ_JBHSBN010000016.1"/>
</dbReference>
<protein>
    <submittedName>
        <fullName evidence="2">Uncharacterized protein</fullName>
    </submittedName>
</protein>
<feature type="compositionally biased region" description="Low complexity" evidence="1">
    <location>
        <begin position="204"/>
        <end position="219"/>
    </location>
</feature>
<feature type="compositionally biased region" description="Low complexity" evidence="1">
    <location>
        <begin position="145"/>
        <end position="168"/>
    </location>
</feature>
<proteinExistence type="predicted"/>